<dbReference type="RefSeq" id="WP_146409231.1">
    <property type="nucleotide sequence ID" value="NZ_SJPU01000003.1"/>
</dbReference>
<keyword evidence="6" id="KW-0249">Electron transport</keyword>
<evidence type="ECO:0000256" key="3">
    <source>
        <dbReference type="ARBA" id="ARBA00022617"/>
    </source>
</evidence>
<evidence type="ECO:0000256" key="9">
    <source>
        <dbReference type="ARBA" id="ARBA00023136"/>
    </source>
</evidence>
<evidence type="ECO:0000256" key="7">
    <source>
        <dbReference type="ARBA" id="ARBA00022989"/>
    </source>
</evidence>
<keyword evidence="7 12" id="KW-1133">Transmembrane helix</keyword>
<accession>A0A5C6BFY8</accession>
<keyword evidence="4 12" id="KW-0812">Transmembrane</keyword>
<dbReference type="Gene3D" id="1.10.760.10">
    <property type="entry name" value="Cytochrome c-like domain"/>
    <property type="match status" value="1"/>
</dbReference>
<dbReference type="InterPro" id="IPR005797">
    <property type="entry name" value="Cyt_b/b6_N"/>
</dbReference>
<evidence type="ECO:0000256" key="1">
    <source>
        <dbReference type="ARBA" id="ARBA00004141"/>
    </source>
</evidence>
<evidence type="ECO:0000256" key="4">
    <source>
        <dbReference type="ARBA" id="ARBA00022692"/>
    </source>
</evidence>
<evidence type="ECO:0000256" key="8">
    <source>
        <dbReference type="ARBA" id="ARBA00023004"/>
    </source>
</evidence>
<dbReference type="SUPFAM" id="SSF46626">
    <property type="entry name" value="Cytochrome c"/>
    <property type="match status" value="1"/>
</dbReference>
<dbReference type="Pfam" id="PF00032">
    <property type="entry name" value="Cytochrom_B_C"/>
    <property type="match status" value="1"/>
</dbReference>
<feature type="transmembrane region" description="Helical" evidence="12">
    <location>
        <begin position="353"/>
        <end position="372"/>
    </location>
</feature>
<dbReference type="InterPro" id="IPR005798">
    <property type="entry name" value="Cyt_b/b6_C"/>
</dbReference>
<proteinExistence type="predicted"/>
<feature type="compositionally biased region" description="Polar residues" evidence="11">
    <location>
        <begin position="501"/>
        <end position="513"/>
    </location>
</feature>
<protein>
    <submittedName>
        <fullName evidence="16">Cytochrome b6</fullName>
    </submittedName>
</protein>
<evidence type="ECO:0000256" key="6">
    <source>
        <dbReference type="ARBA" id="ARBA00022982"/>
    </source>
</evidence>
<feature type="compositionally biased region" description="Low complexity" evidence="11">
    <location>
        <begin position="514"/>
        <end position="525"/>
    </location>
</feature>
<evidence type="ECO:0000256" key="5">
    <source>
        <dbReference type="ARBA" id="ARBA00022723"/>
    </source>
</evidence>
<dbReference type="PROSITE" id="PS51002">
    <property type="entry name" value="CYTB_NTER"/>
    <property type="match status" value="1"/>
</dbReference>
<feature type="region of interest" description="Disordered" evidence="11">
    <location>
        <begin position="489"/>
        <end position="535"/>
    </location>
</feature>
<evidence type="ECO:0000256" key="12">
    <source>
        <dbReference type="SAM" id="Phobius"/>
    </source>
</evidence>
<feature type="transmembrane region" description="Helical" evidence="12">
    <location>
        <begin position="324"/>
        <end position="341"/>
    </location>
</feature>
<dbReference type="InterPro" id="IPR016174">
    <property type="entry name" value="Di-haem_cyt_TM"/>
</dbReference>
<keyword evidence="17" id="KW-1185">Reference proteome</keyword>
<dbReference type="PROSITE" id="PS51003">
    <property type="entry name" value="CYTB_CTER"/>
    <property type="match status" value="1"/>
</dbReference>
<comment type="subcellular location">
    <subcellularLocation>
        <location evidence="1">Membrane</location>
        <topology evidence="1">Multi-pass membrane protein</topology>
    </subcellularLocation>
</comment>
<dbReference type="PROSITE" id="PS51007">
    <property type="entry name" value="CYTC"/>
    <property type="match status" value="1"/>
</dbReference>
<dbReference type="AlphaFoldDB" id="A0A5C6BFY8"/>
<dbReference type="InterPro" id="IPR036150">
    <property type="entry name" value="Cyt_b/b6_C_sf"/>
</dbReference>
<dbReference type="SUPFAM" id="SSF81648">
    <property type="entry name" value="a domain/subunit of cytochrome bc1 complex (Ubiquinol-cytochrome c reductase)"/>
    <property type="match status" value="1"/>
</dbReference>
<dbReference type="InterPro" id="IPR036909">
    <property type="entry name" value="Cyt_c-like_dom_sf"/>
</dbReference>
<reference evidence="16 17" key="1">
    <citation type="journal article" date="2020" name="Antonie Van Leeuwenhoek">
        <title>Rhodopirellula heiligendammensis sp. nov., Rhodopirellula pilleata sp. nov., and Rhodopirellula solitaria sp. nov. isolated from natural or artificial marine surfaces in Northern Germany and California, USA, and emended description of the genus Rhodopirellula.</title>
        <authorList>
            <person name="Kallscheuer N."/>
            <person name="Wiegand S."/>
            <person name="Jogler M."/>
            <person name="Boedeker C."/>
            <person name="Peeters S.H."/>
            <person name="Rast P."/>
            <person name="Heuer A."/>
            <person name="Jetten M.S.M."/>
            <person name="Rohde M."/>
            <person name="Jogler C."/>
        </authorList>
    </citation>
    <scope>NUCLEOTIDE SEQUENCE [LARGE SCALE GENOMIC DNA]</scope>
    <source>
        <strain evidence="16 17">Poly21</strain>
    </source>
</reference>
<sequence length="535" mass="57591">MNTLTAIKKRAIASVGWLESRLQLRQSIWPVMRHPIPAEVAHKKGWWYVFGSVTMTFFLLQVATGICLAMVYEPTAQSAYNSLIELNEVTPLGWLMRSIHYWSATGMVVMLIVHMTQVFLMGAFKYPREVTWLFGVGLLVLTLGLAFSGQVLRFDSDSYWGVSVAAAAAGRVPWAGPSIVHLILGGEIIGTSTLGRFYALHVFVLPALLVLLLVGHIYLVVKRGISEPPDPDEPVDPATYDAKYEKLLDRGVPFFPHAVYRDGIACAAAVLIVVALAVTLGPKGPLALPDPTIVHAEPRPDWYFLPLFAVAALSPASMETFLMLGMPVLGLMVLVAIPFVSGSGQRSASRRPVAVLCVTVMFVCLTLLGWYGQVSPWSPQMDAWSSEAVPTRIVQRLSPLELQGAVVLQNKACRNCHALDGKGGQRGPDLTDVGTRLNRDAMIRQVVQGGGNMPAYGQKLSSAETKALVAFLMAMRPAGRPPAMIPAAPAPLQGDPVQVEPVQTDTVQADSVQTAPLEAAAPTAPIDADSAKSAS</sequence>
<keyword evidence="8 10" id="KW-0408">Iron</keyword>
<feature type="transmembrane region" description="Helical" evidence="12">
    <location>
        <begin position="46"/>
        <end position="72"/>
    </location>
</feature>
<dbReference type="GO" id="GO:0016491">
    <property type="term" value="F:oxidoreductase activity"/>
    <property type="evidence" value="ECO:0007669"/>
    <property type="project" value="InterPro"/>
</dbReference>
<dbReference type="SUPFAM" id="SSF81342">
    <property type="entry name" value="Transmembrane di-heme cytochromes"/>
    <property type="match status" value="1"/>
</dbReference>
<dbReference type="Pfam" id="PF13442">
    <property type="entry name" value="Cytochrome_CBB3"/>
    <property type="match status" value="1"/>
</dbReference>
<evidence type="ECO:0000256" key="2">
    <source>
        <dbReference type="ARBA" id="ARBA00022448"/>
    </source>
</evidence>
<organism evidence="16 17">
    <name type="scientific">Allorhodopirellula heiligendammensis</name>
    <dbReference type="NCBI Taxonomy" id="2714739"/>
    <lineage>
        <taxon>Bacteria</taxon>
        <taxon>Pseudomonadati</taxon>
        <taxon>Planctomycetota</taxon>
        <taxon>Planctomycetia</taxon>
        <taxon>Pirellulales</taxon>
        <taxon>Pirellulaceae</taxon>
        <taxon>Allorhodopirellula</taxon>
    </lineage>
</organism>
<dbReference type="GO" id="GO:0046872">
    <property type="term" value="F:metal ion binding"/>
    <property type="evidence" value="ECO:0007669"/>
    <property type="project" value="UniProtKB-KW"/>
</dbReference>
<keyword evidence="9 12" id="KW-0472">Membrane</keyword>
<dbReference type="PANTHER" id="PTHR19271:SF16">
    <property type="entry name" value="CYTOCHROME B"/>
    <property type="match status" value="1"/>
</dbReference>
<gene>
    <name evidence="16" type="primary">petB</name>
    <name evidence="16" type="ORF">Poly21_47660</name>
</gene>
<evidence type="ECO:0000313" key="17">
    <source>
        <dbReference type="Proteomes" id="UP000319908"/>
    </source>
</evidence>
<feature type="domain" description="Cytochrome c" evidence="15">
    <location>
        <begin position="399"/>
        <end position="476"/>
    </location>
</feature>
<evidence type="ECO:0000259" key="15">
    <source>
        <dbReference type="PROSITE" id="PS51007"/>
    </source>
</evidence>
<dbReference type="Pfam" id="PF00033">
    <property type="entry name" value="Cytochrome_B"/>
    <property type="match status" value="1"/>
</dbReference>
<dbReference type="InterPro" id="IPR009056">
    <property type="entry name" value="Cyt_c-like_dom"/>
</dbReference>
<dbReference type="Proteomes" id="UP000319908">
    <property type="component" value="Unassembled WGS sequence"/>
</dbReference>
<feature type="transmembrane region" description="Helical" evidence="12">
    <location>
        <begin position="197"/>
        <end position="221"/>
    </location>
</feature>
<keyword evidence="5 10" id="KW-0479">Metal-binding</keyword>
<evidence type="ECO:0000256" key="11">
    <source>
        <dbReference type="SAM" id="MobiDB-lite"/>
    </source>
</evidence>
<dbReference type="OrthoDB" id="9804503at2"/>
<feature type="transmembrane region" description="Helical" evidence="12">
    <location>
        <begin position="132"/>
        <end position="152"/>
    </location>
</feature>
<dbReference type="Gene3D" id="1.20.810.10">
    <property type="entry name" value="Cytochrome Bc1 Complex, Chain C"/>
    <property type="match status" value="1"/>
</dbReference>
<dbReference type="GO" id="GO:0009055">
    <property type="term" value="F:electron transfer activity"/>
    <property type="evidence" value="ECO:0007669"/>
    <property type="project" value="InterPro"/>
</dbReference>
<dbReference type="PANTHER" id="PTHR19271">
    <property type="entry name" value="CYTOCHROME B"/>
    <property type="match status" value="1"/>
</dbReference>
<evidence type="ECO:0000259" key="14">
    <source>
        <dbReference type="PROSITE" id="PS51003"/>
    </source>
</evidence>
<dbReference type="EMBL" id="SJPU01000003">
    <property type="protein sequence ID" value="TWU10860.1"/>
    <property type="molecule type" value="Genomic_DNA"/>
</dbReference>
<evidence type="ECO:0000259" key="13">
    <source>
        <dbReference type="PROSITE" id="PS51002"/>
    </source>
</evidence>
<feature type="transmembrane region" description="Helical" evidence="12">
    <location>
        <begin position="258"/>
        <end position="281"/>
    </location>
</feature>
<keyword evidence="3 10" id="KW-0349">Heme</keyword>
<keyword evidence="2" id="KW-0813">Transport</keyword>
<feature type="domain" description="Cytochrome b/b6 C-terminal region profile" evidence="14">
    <location>
        <begin position="244"/>
        <end position="372"/>
    </location>
</feature>
<feature type="domain" description="Cytochrome b/b6 N-terminal region profile" evidence="13">
    <location>
        <begin position="14"/>
        <end position="229"/>
    </location>
</feature>
<dbReference type="GO" id="GO:0022904">
    <property type="term" value="P:respiratory electron transport chain"/>
    <property type="evidence" value="ECO:0007669"/>
    <property type="project" value="InterPro"/>
</dbReference>
<dbReference type="GO" id="GO:0020037">
    <property type="term" value="F:heme binding"/>
    <property type="evidence" value="ECO:0007669"/>
    <property type="project" value="InterPro"/>
</dbReference>
<dbReference type="InterPro" id="IPR027387">
    <property type="entry name" value="Cytb/b6-like_sf"/>
</dbReference>
<name>A0A5C6BFY8_9BACT</name>
<evidence type="ECO:0000313" key="16">
    <source>
        <dbReference type="EMBL" id="TWU10860.1"/>
    </source>
</evidence>
<feature type="transmembrane region" description="Helical" evidence="12">
    <location>
        <begin position="99"/>
        <end position="120"/>
    </location>
</feature>
<evidence type="ECO:0000256" key="10">
    <source>
        <dbReference type="PROSITE-ProRule" id="PRU00433"/>
    </source>
</evidence>
<dbReference type="GO" id="GO:0016020">
    <property type="term" value="C:membrane"/>
    <property type="evidence" value="ECO:0007669"/>
    <property type="project" value="UniProtKB-SubCell"/>
</dbReference>
<comment type="caution">
    <text evidence="16">The sequence shown here is derived from an EMBL/GenBank/DDBJ whole genome shotgun (WGS) entry which is preliminary data.</text>
</comment>